<dbReference type="InterPro" id="IPR010697">
    <property type="entry name" value="YspA"/>
</dbReference>
<dbReference type="PIRSF" id="PIRSF021290">
    <property type="entry name" value="DUF1273"/>
    <property type="match status" value="1"/>
</dbReference>
<proteinExistence type="inferred from homology"/>
<gene>
    <name evidence="2" type="ORF">J2S08_001990</name>
</gene>
<dbReference type="HAMAP" id="MF_01575">
    <property type="entry name" value="UPF0398"/>
    <property type="match status" value="1"/>
</dbReference>
<dbReference type="NCBIfam" id="NF010181">
    <property type="entry name" value="PRK13660.1"/>
    <property type="match status" value="1"/>
</dbReference>
<comment type="caution">
    <text evidence="2">The sequence shown here is derived from an EMBL/GenBank/DDBJ whole genome shotgun (WGS) entry which is preliminary data.</text>
</comment>
<name>A0ABT9WS86_9BACI</name>
<organism evidence="2 3">
    <name type="scientific">Bacillus chungangensis</name>
    <dbReference type="NCBI Taxonomy" id="587633"/>
    <lineage>
        <taxon>Bacteria</taxon>
        <taxon>Bacillati</taxon>
        <taxon>Bacillota</taxon>
        <taxon>Bacilli</taxon>
        <taxon>Bacillales</taxon>
        <taxon>Bacillaceae</taxon>
        <taxon>Bacillus</taxon>
    </lineage>
</organism>
<dbReference type="PANTHER" id="PTHR38440:SF1">
    <property type="entry name" value="UPF0398 PROTEIN SPR0331"/>
    <property type="match status" value="1"/>
</dbReference>
<evidence type="ECO:0000256" key="1">
    <source>
        <dbReference type="HAMAP-Rule" id="MF_01575"/>
    </source>
</evidence>
<dbReference type="Proteomes" id="UP001223586">
    <property type="component" value="Unassembled WGS sequence"/>
</dbReference>
<dbReference type="EMBL" id="JAUSTT010000010">
    <property type="protein sequence ID" value="MDQ0176154.1"/>
    <property type="molecule type" value="Genomic_DNA"/>
</dbReference>
<dbReference type="Gene3D" id="3.40.50.450">
    <property type="match status" value="1"/>
</dbReference>
<keyword evidence="3" id="KW-1185">Reference proteome</keyword>
<dbReference type="RefSeq" id="WP_307229082.1">
    <property type="nucleotide sequence ID" value="NZ_JAUSTT010000010.1"/>
</dbReference>
<protein>
    <recommendedName>
        <fullName evidence="1">UPF0398 protein J2S08_001990</fullName>
    </recommendedName>
</protein>
<accession>A0ABT9WS86</accession>
<evidence type="ECO:0000313" key="3">
    <source>
        <dbReference type="Proteomes" id="UP001223586"/>
    </source>
</evidence>
<comment type="similarity">
    <text evidence="1">Belongs to the UPF0398 family.</text>
</comment>
<dbReference type="Pfam" id="PF06908">
    <property type="entry name" value="YpsA"/>
    <property type="match status" value="1"/>
</dbReference>
<reference evidence="2 3" key="1">
    <citation type="submission" date="2023-07" db="EMBL/GenBank/DDBJ databases">
        <title>Genomic Encyclopedia of Type Strains, Phase IV (KMG-IV): sequencing the most valuable type-strain genomes for metagenomic binning, comparative biology and taxonomic classification.</title>
        <authorList>
            <person name="Goeker M."/>
        </authorList>
    </citation>
    <scope>NUCLEOTIDE SEQUENCE [LARGE SCALE GENOMIC DNA]</scope>
    <source>
        <strain evidence="2 3">DSM 23837</strain>
    </source>
</reference>
<sequence>MKKVAFVTGYKPYEIGIFKNTQPEVYYIKKAIEKELKQLCEEGLEWVIISGQLGTELWAAEVVMELQAEYRQLKLAVLTPFLDQEKRWNEDNQSLYETVIAHADYVDAISKRPYEGPQQFRNKNNFLLQKSDCLVIVYDEEHEGHVKYLLESAKKQQYHADYTIHMIDFYSLQMIAEEEAWMKELQQDTSM</sequence>
<dbReference type="PANTHER" id="PTHR38440">
    <property type="entry name" value="UPF0398 PROTEIN YPSA"/>
    <property type="match status" value="1"/>
</dbReference>
<dbReference type="SUPFAM" id="SSF102405">
    <property type="entry name" value="MCP/YpsA-like"/>
    <property type="match status" value="1"/>
</dbReference>
<evidence type="ECO:0000313" key="2">
    <source>
        <dbReference type="EMBL" id="MDQ0176154.1"/>
    </source>
</evidence>